<dbReference type="EMBL" id="WMBA01000001">
    <property type="protein sequence ID" value="MTD52496.1"/>
    <property type="molecule type" value="Genomic_DNA"/>
</dbReference>
<reference evidence="3 4" key="1">
    <citation type="submission" date="2019-11" db="EMBL/GenBank/DDBJ databases">
        <title>Draft genome of Amycolatopsis RM579.</title>
        <authorList>
            <person name="Duangmal K."/>
            <person name="Mingma R."/>
        </authorList>
    </citation>
    <scope>NUCLEOTIDE SEQUENCE [LARGE SCALE GENOMIC DNA]</scope>
    <source>
        <strain evidence="3 4">RM579</strain>
    </source>
</reference>
<feature type="domain" description="Fumarylacetoacetase-like C-terminal" evidence="2">
    <location>
        <begin position="100"/>
        <end position="251"/>
    </location>
</feature>
<dbReference type="GO" id="GO:0005737">
    <property type="term" value="C:cytoplasm"/>
    <property type="evidence" value="ECO:0007669"/>
    <property type="project" value="TreeGrafter"/>
</dbReference>
<protein>
    <submittedName>
        <fullName evidence="3">4-oxalocrotonate decarboxylase</fullName>
    </submittedName>
</protein>
<comment type="caution">
    <text evidence="3">The sequence shown here is derived from an EMBL/GenBank/DDBJ whole genome shotgun (WGS) entry which is preliminary data.</text>
</comment>
<gene>
    <name evidence="3" type="ORF">GKO32_00650</name>
</gene>
<keyword evidence="4" id="KW-1185">Reference proteome</keyword>
<evidence type="ECO:0000259" key="2">
    <source>
        <dbReference type="Pfam" id="PF01557"/>
    </source>
</evidence>
<organism evidence="3 4">
    <name type="scientific">Amycolatopsis pithecellobii</name>
    <dbReference type="NCBI Taxonomy" id="664692"/>
    <lineage>
        <taxon>Bacteria</taxon>
        <taxon>Bacillati</taxon>
        <taxon>Actinomycetota</taxon>
        <taxon>Actinomycetes</taxon>
        <taxon>Pseudonocardiales</taxon>
        <taxon>Pseudonocardiaceae</taxon>
        <taxon>Amycolatopsis</taxon>
    </lineage>
</organism>
<dbReference type="OrthoDB" id="9792137at2"/>
<sequence>MTEPTALAAGLDDARRNGRAIDQFAGRIGLTLGKAYDVLLRGIDLRRERGERVVGLKLGFTSKEKAVQMGVSDVILGVLTDRMRVVDAAELDHDSLIHPRVEPEIAFRLADDVPADEPLLPHVTHVAAAVEVIDSRYRDFSFSLADVVADNTSASHFAVGEWREVTDEMKSGGLSNLTVELFVDGDRAASGSTQAILGDPLASLVAATRLAARHGHPLAAGHIVLAGSATAAIPLPARARIEVKVEGIGAVSLRTTSRAMTGTVR</sequence>
<dbReference type="Pfam" id="PF01557">
    <property type="entry name" value="FAA_hydrolase"/>
    <property type="match status" value="1"/>
</dbReference>
<name>A0A6N7Z1U5_9PSEU</name>
<evidence type="ECO:0000313" key="4">
    <source>
        <dbReference type="Proteomes" id="UP000440096"/>
    </source>
</evidence>
<evidence type="ECO:0000313" key="3">
    <source>
        <dbReference type="EMBL" id="MTD52496.1"/>
    </source>
</evidence>
<dbReference type="SUPFAM" id="SSF56529">
    <property type="entry name" value="FAH"/>
    <property type="match status" value="1"/>
</dbReference>
<dbReference type="PANTHER" id="PTHR30143:SF0">
    <property type="entry name" value="2-KETO-4-PENTENOATE HYDRATASE"/>
    <property type="match status" value="1"/>
</dbReference>
<dbReference type="Proteomes" id="UP000440096">
    <property type="component" value="Unassembled WGS sequence"/>
</dbReference>
<dbReference type="InterPro" id="IPR050772">
    <property type="entry name" value="Hydratase-Decarb/MhpD_sf"/>
</dbReference>
<dbReference type="PANTHER" id="PTHR30143">
    <property type="entry name" value="ACID HYDRATASE"/>
    <property type="match status" value="1"/>
</dbReference>
<dbReference type="InterPro" id="IPR011234">
    <property type="entry name" value="Fumarylacetoacetase-like_C"/>
</dbReference>
<dbReference type="RefSeq" id="WP_154754752.1">
    <property type="nucleotide sequence ID" value="NZ_WMBA01000001.1"/>
</dbReference>
<proteinExistence type="predicted"/>
<accession>A0A6N7Z1U5</accession>
<dbReference type="GO" id="GO:0008684">
    <property type="term" value="F:2-oxopent-4-enoate hydratase activity"/>
    <property type="evidence" value="ECO:0007669"/>
    <property type="project" value="TreeGrafter"/>
</dbReference>
<dbReference type="InterPro" id="IPR036663">
    <property type="entry name" value="Fumarylacetoacetase_C_sf"/>
</dbReference>
<dbReference type="AlphaFoldDB" id="A0A6N7Z1U5"/>
<keyword evidence="1" id="KW-0456">Lyase</keyword>
<dbReference type="Gene3D" id="3.90.850.10">
    <property type="entry name" value="Fumarylacetoacetase-like, C-terminal domain"/>
    <property type="match status" value="1"/>
</dbReference>
<evidence type="ECO:0000256" key="1">
    <source>
        <dbReference type="ARBA" id="ARBA00023239"/>
    </source>
</evidence>